<sequence>MNRFKTKKKAGKDAESVDSRPSLETDNSFSLFRRGGKKAPEQEVKAEVDLALALPSNDDFRTSLLMSGLSARFSMLREQDDPTSKIGKASDDSVLFPNRQSRLNFGLPNNNNLDDIAEVESLLAPPFLRKDSSASTESSGMMTRSRPLESNVLFGGRQKVYKIPAGVPSSKNLADGMSGRALYDDDVSMSAFQKWRQAEKDREPTLLADKEDGENAPIHDEERGPEETSYITRAGSPLPQGYNQKRETSSTTSSAPSGGRNSTAATSVISQSNTTSQDSHTVTSAVSTPTLERSVTRTRKLYEQGLTQNLQDQQHSVLTRVDTLARRPAGARTPDLGPNTPSPTTQTFSDRWAAWGGDRRTVLTKASAPNLRSFSPPTTGSLNGSMNLDTRVATDAKTGIYTSPPLSPPISDAGMGEQPAFPTTSRATNLFHKPMPFHDDAKSAPRQLQQPQSGRQTPVQTYQDETQSTPGTQAQSVEPIRTPEPDTKPTFVSLPQRSNIPEHSTEAVSYNEPIESPILNEHTFQAPTSPEVRLERPSDQDHPAFRFASPQAADEHSLLPNSSLLPNGSQKPSLSDSPTLGPNTGLGGMVRHHLRSESDVSSIYAAHSDSYQSPPQKREEEEQKSNYGSPDSEEQVNANVKKNTLPRVEEVSTALQTSQQQSSTENPRSPDEEDEFAEQLANARRRVRERLTSYVEPEPASFSPPSMAAPTTDLPPPPTRSNPLGILKVKSSRGSLVDRGREAVPPPIKELDDGVDIEARLNEEDNAHPSLRAFRQARRDVQKRKDMEAMSRNGPPNGRPIMPGNAEPLPTEFGARHGTVRTPSSERQRMPLANHHTYHPMRENSPQHTPQPPPRSMSRAERERSGSENSEGSARSRSRPPNMRERSDFHQSQYMSPEIPAVPPPRHHMMRLPGAPGPDMRRSPHMPPINAFQSNHRPNNVNSYHDGSSGHPMPHMRGPPERAMTGPMPSGPFPLSPPTGRYDPSRATFQPQSGSGSAPPTPSMRPLRRPSVPSNAPLNGNISTINDSMRRQVNKRDISEPTFVMSTSQVPTTNLPASAPETPANRSRSGSFVDASAPPPPLPPVNPRRRRDSSRTRTIIGGLTGSRRTDEADGSGAFSASTPQLPIAPFARAPEENRVSAFDEDDVKTARRRLRKASPEMKMDMRATSSASKRANSPQVTNIGPPNGVVTGEFFFTA</sequence>
<evidence type="ECO:0000313" key="2">
    <source>
        <dbReference type="EMBL" id="PSR81555.1"/>
    </source>
</evidence>
<feature type="compositionally biased region" description="Pro residues" evidence="1">
    <location>
        <begin position="1077"/>
        <end position="1086"/>
    </location>
</feature>
<dbReference type="EMBL" id="KZ678499">
    <property type="protein sequence ID" value="PSR81555.1"/>
    <property type="molecule type" value="Genomic_DNA"/>
</dbReference>
<dbReference type="Proteomes" id="UP000241462">
    <property type="component" value="Unassembled WGS sequence"/>
</dbReference>
<feature type="compositionally biased region" description="Polar residues" evidence="1">
    <location>
        <begin position="1012"/>
        <end position="1027"/>
    </location>
</feature>
<feature type="region of interest" description="Disordered" evidence="1">
    <location>
        <begin position="1"/>
        <end position="42"/>
    </location>
</feature>
<feature type="compositionally biased region" description="Polar residues" evidence="1">
    <location>
        <begin position="570"/>
        <end position="582"/>
    </location>
</feature>
<organism evidence="2 3">
    <name type="scientific">Coniella lustricola</name>
    <dbReference type="NCBI Taxonomy" id="2025994"/>
    <lineage>
        <taxon>Eukaryota</taxon>
        <taxon>Fungi</taxon>
        <taxon>Dikarya</taxon>
        <taxon>Ascomycota</taxon>
        <taxon>Pezizomycotina</taxon>
        <taxon>Sordariomycetes</taxon>
        <taxon>Sordariomycetidae</taxon>
        <taxon>Diaporthales</taxon>
        <taxon>Schizoparmaceae</taxon>
        <taxon>Coniella</taxon>
    </lineage>
</organism>
<feature type="compositionally biased region" description="Basic residues" evidence="1">
    <location>
        <begin position="1"/>
        <end position="10"/>
    </location>
</feature>
<protein>
    <submittedName>
        <fullName evidence="2">Uncharacterized protein</fullName>
    </submittedName>
</protein>
<proteinExistence type="predicted"/>
<reference evidence="2 3" key="1">
    <citation type="journal article" date="2018" name="Mycol. Prog.">
        <title>Coniella lustricola, a new species from submerged detritus.</title>
        <authorList>
            <person name="Raudabaugh D.B."/>
            <person name="Iturriaga T."/>
            <person name="Carver A."/>
            <person name="Mondo S."/>
            <person name="Pangilinan J."/>
            <person name="Lipzen A."/>
            <person name="He G."/>
            <person name="Amirebrahimi M."/>
            <person name="Grigoriev I.V."/>
            <person name="Miller A.N."/>
        </authorList>
    </citation>
    <scope>NUCLEOTIDE SEQUENCE [LARGE SCALE GENOMIC DNA]</scope>
    <source>
        <strain evidence="2 3">B22-T-1</strain>
    </source>
</reference>
<feature type="region of interest" description="Disordered" evidence="1">
    <location>
        <begin position="325"/>
        <end position="354"/>
    </location>
</feature>
<feature type="compositionally biased region" description="Low complexity" evidence="1">
    <location>
        <begin position="558"/>
        <end position="569"/>
    </location>
</feature>
<feature type="compositionally biased region" description="Basic and acidic residues" evidence="1">
    <location>
        <begin position="532"/>
        <end position="544"/>
    </location>
</feature>
<feature type="region of interest" description="Disordered" evidence="1">
    <location>
        <begin position="604"/>
        <end position="1137"/>
    </location>
</feature>
<feature type="region of interest" description="Disordered" evidence="1">
    <location>
        <begin position="526"/>
        <end position="545"/>
    </location>
</feature>
<feature type="compositionally biased region" description="Basic and acidic residues" evidence="1">
    <location>
        <begin position="1028"/>
        <end position="1039"/>
    </location>
</feature>
<feature type="compositionally biased region" description="Basic and acidic residues" evidence="1">
    <location>
        <begin position="749"/>
        <end position="767"/>
    </location>
</feature>
<feature type="region of interest" description="Disordered" evidence="1">
    <location>
        <begin position="1153"/>
        <end position="1188"/>
    </location>
</feature>
<accession>A0A2T3A2B8</accession>
<evidence type="ECO:0000256" key="1">
    <source>
        <dbReference type="SAM" id="MobiDB-lite"/>
    </source>
</evidence>
<dbReference type="InParanoid" id="A0A2T3A2B8"/>
<feature type="compositionally biased region" description="Basic and acidic residues" evidence="1">
    <location>
        <begin position="11"/>
        <end position="23"/>
    </location>
</feature>
<evidence type="ECO:0000313" key="3">
    <source>
        <dbReference type="Proteomes" id="UP000241462"/>
    </source>
</evidence>
<feature type="compositionally biased region" description="Polar residues" evidence="1">
    <location>
        <begin position="625"/>
        <end position="642"/>
    </location>
</feature>
<feature type="compositionally biased region" description="Polar residues" evidence="1">
    <location>
        <begin position="1167"/>
        <end position="1184"/>
    </location>
</feature>
<gene>
    <name evidence="2" type="ORF">BD289DRAFT_484356</name>
</gene>
<feature type="compositionally biased region" description="Basic and acidic residues" evidence="1">
    <location>
        <begin position="217"/>
        <end position="226"/>
    </location>
</feature>
<keyword evidence="3" id="KW-1185">Reference proteome</keyword>
<dbReference type="STRING" id="2025994.A0A2T3A2B8"/>
<dbReference type="OrthoDB" id="5335210at2759"/>
<feature type="compositionally biased region" description="Polar residues" evidence="1">
    <location>
        <begin position="133"/>
        <end position="142"/>
    </location>
</feature>
<feature type="compositionally biased region" description="Basic and acidic residues" evidence="1">
    <location>
        <begin position="196"/>
        <end position="210"/>
    </location>
</feature>
<feature type="region of interest" description="Disordered" evidence="1">
    <location>
        <begin position="398"/>
        <end position="508"/>
    </location>
</feature>
<feature type="compositionally biased region" description="Polar residues" evidence="1">
    <location>
        <begin position="1044"/>
        <end position="1056"/>
    </location>
</feature>
<feature type="compositionally biased region" description="Polar residues" evidence="1">
    <location>
        <begin position="255"/>
        <end position="293"/>
    </location>
</feature>
<feature type="compositionally biased region" description="Low complexity" evidence="1">
    <location>
        <begin position="697"/>
        <end position="712"/>
    </location>
</feature>
<feature type="compositionally biased region" description="Basic and acidic residues" evidence="1">
    <location>
        <begin position="777"/>
        <end position="789"/>
    </location>
</feature>
<name>A0A2T3A2B8_9PEZI</name>
<feature type="compositionally biased region" description="Low complexity" evidence="1">
    <location>
        <begin position="652"/>
        <end position="664"/>
    </location>
</feature>
<feature type="region of interest" description="Disordered" evidence="1">
    <location>
        <begin position="557"/>
        <end position="590"/>
    </location>
</feature>
<feature type="region of interest" description="Disordered" evidence="1">
    <location>
        <begin position="194"/>
        <end position="294"/>
    </location>
</feature>
<dbReference type="AlphaFoldDB" id="A0A2T3A2B8"/>
<feature type="compositionally biased region" description="Polar residues" evidence="1">
    <location>
        <begin position="987"/>
        <end position="998"/>
    </location>
</feature>
<feature type="compositionally biased region" description="Polar residues" evidence="1">
    <location>
        <begin position="931"/>
        <end position="946"/>
    </location>
</feature>
<feature type="compositionally biased region" description="Polar residues" evidence="1">
    <location>
        <begin position="493"/>
        <end position="508"/>
    </location>
</feature>
<feature type="compositionally biased region" description="Polar residues" evidence="1">
    <location>
        <begin position="446"/>
        <end position="476"/>
    </location>
</feature>
<feature type="region of interest" description="Disordered" evidence="1">
    <location>
        <begin position="130"/>
        <end position="149"/>
    </location>
</feature>